<dbReference type="PROSITE" id="PS50994">
    <property type="entry name" value="INTEGRASE"/>
    <property type="match status" value="1"/>
</dbReference>
<dbReference type="InterPro" id="IPR012337">
    <property type="entry name" value="RNaseH-like_sf"/>
</dbReference>
<dbReference type="PANTHER" id="PTHR37984:SF5">
    <property type="entry name" value="PROTEIN NYNRIN-LIKE"/>
    <property type="match status" value="1"/>
</dbReference>
<keyword evidence="4" id="KW-0540">Nuclease</keyword>
<evidence type="ECO:0000256" key="1">
    <source>
        <dbReference type="ARBA" id="ARBA00012493"/>
    </source>
</evidence>
<dbReference type="Gene3D" id="2.40.70.10">
    <property type="entry name" value="Acid Proteases"/>
    <property type="match status" value="1"/>
</dbReference>
<keyword evidence="6" id="KW-0378">Hydrolase</keyword>
<evidence type="ECO:0000256" key="4">
    <source>
        <dbReference type="ARBA" id="ARBA00022722"/>
    </source>
</evidence>
<dbReference type="EC" id="2.7.7.49" evidence="1"/>
<evidence type="ECO:0000313" key="10">
    <source>
        <dbReference type="Proteomes" id="UP001652625"/>
    </source>
</evidence>
<keyword evidence="10" id="KW-1185">Reference proteome</keyword>
<evidence type="ECO:0000259" key="9">
    <source>
        <dbReference type="PROSITE" id="PS50994"/>
    </source>
</evidence>
<dbReference type="RefSeq" id="XP_065658456.1">
    <property type="nucleotide sequence ID" value="XM_065802384.1"/>
</dbReference>
<dbReference type="CDD" id="cd01647">
    <property type="entry name" value="RT_LTR"/>
    <property type="match status" value="1"/>
</dbReference>
<dbReference type="Pfam" id="PF17917">
    <property type="entry name" value="RT_RNaseH"/>
    <property type="match status" value="1"/>
</dbReference>
<keyword evidence="3" id="KW-0548">Nucleotidyltransferase</keyword>
<protein>
    <recommendedName>
        <fullName evidence="1">RNA-directed DNA polymerase</fullName>
        <ecNumber evidence="1">2.7.7.49</ecNumber>
    </recommendedName>
</protein>
<dbReference type="PROSITE" id="PS50878">
    <property type="entry name" value="RT_POL"/>
    <property type="match status" value="1"/>
</dbReference>
<evidence type="ECO:0000256" key="7">
    <source>
        <dbReference type="ARBA" id="ARBA00022918"/>
    </source>
</evidence>
<dbReference type="Gene3D" id="3.30.70.270">
    <property type="match status" value="2"/>
</dbReference>
<dbReference type="InterPro" id="IPR043128">
    <property type="entry name" value="Rev_trsase/Diguanyl_cyclase"/>
</dbReference>
<evidence type="ECO:0000256" key="3">
    <source>
        <dbReference type="ARBA" id="ARBA00022695"/>
    </source>
</evidence>
<dbReference type="PROSITE" id="PS00141">
    <property type="entry name" value="ASP_PROTEASE"/>
    <property type="match status" value="1"/>
</dbReference>
<dbReference type="Proteomes" id="UP001652625">
    <property type="component" value="Chromosome 08"/>
</dbReference>
<dbReference type="SUPFAM" id="SSF53098">
    <property type="entry name" value="Ribonuclease H-like"/>
    <property type="match status" value="1"/>
</dbReference>
<evidence type="ECO:0000256" key="5">
    <source>
        <dbReference type="ARBA" id="ARBA00022759"/>
    </source>
</evidence>
<dbReference type="Pfam" id="PF00078">
    <property type="entry name" value="RVT_1"/>
    <property type="match status" value="1"/>
</dbReference>
<dbReference type="InterPro" id="IPR001969">
    <property type="entry name" value="Aspartic_peptidase_AS"/>
</dbReference>
<dbReference type="SUPFAM" id="SSF50630">
    <property type="entry name" value="Acid proteases"/>
    <property type="match status" value="1"/>
</dbReference>
<evidence type="ECO:0000256" key="2">
    <source>
        <dbReference type="ARBA" id="ARBA00022679"/>
    </source>
</evidence>
<keyword evidence="7" id="KW-0695">RNA-directed DNA polymerase</keyword>
<proteinExistence type="predicted"/>
<dbReference type="GeneID" id="136082968"/>
<keyword evidence="2" id="KW-0808">Transferase</keyword>
<feature type="domain" description="Reverse transcriptase" evidence="8">
    <location>
        <begin position="372"/>
        <end position="603"/>
    </location>
</feature>
<dbReference type="InterPro" id="IPR036397">
    <property type="entry name" value="RNaseH_sf"/>
</dbReference>
<feature type="domain" description="Integrase catalytic" evidence="9">
    <location>
        <begin position="883"/>
        <end position="1043"/>
    </location>
</feature>
<dbReference type="InterPro" id="IPR043502">
    <property type="entry name" value="DNA/RNA_pol_sf"/>
</dbReference>
<dbReference type="CDD" id="cd09274">
    <property type="entry name" value="RNase_HI_RT_Ty3"/>
    <property type="match status" value="1"/>
</dbReference>
<organism evidence="10 11">
    <name type="scientific">Hydra vulgaris</name>
    <name type="common">Hydra</name>
    <name type="synonym">Hydra attenuata</name>
    <dbReference type="NCBI Taxonomy" id="6087"/>
    <lineage>
        <taxon>Eukaryota</taxon>
        <taxon>Metazoa</taxon>
        <taxon>Cnidaria</taxon>
        <taxon>Hydrozoa</taxon>
        <taxon>Hydroidolina</taxon>
        <taxon>Anthoathecata</taxon>
        <taxon>Aplanulata</taxon>
        <taxon>Hydridae</taxon>
        <taxon>Hydra</taxon>
    </lineage>
</organism>
<dbReference type="InterPro" id="IPR000477">
    <property type="entry name" value="RT_dom"/>
</dbReference>
<dbReference type="Pfam" id="PF13975">
    <property type="entry name" value="gag-asp_proteas"/>
    <property type="match status" value="1"/>
</dbReference>
<dbReference type="InterPro" id="IPR041373">
    <property type="entry name" value="RT_RNaseH"/>
</dbReference>
<dbReference type="InterPro" id="IPR001584">
    <property type="entry name" value="Integrase_cat-core"/>
</dbReference>
<dbReference type="CDD" id="cd00303">
    <property type="entry name" value="retropepsin_like"/>
    <property type="match status" value="1"/>
</dbReference>
<sequence length="1215" mass="137550">MDAKIFKKVLCDEPNEEDYIYWKKMLSIYLDKATIPEDFKLQVLFVLCGVKAFTIIQDVTSYDDAIKIFDNKYQKRSTTIKMRHKLRSFKQKEGESIESFMSNLKQFSRKCPTEALTADQHSNLLICDAFIAGIRSPSIRQRLLEATDDNLESLYKTALTMELATEDALNLTTTITDTTTLPTFAASHNLTKSPCFWCGNDPHSKIKCPARNSTCTHSHRKGHWATVCLSKKENKTYTKAAVVKEYNEKDDNTIISTVIAAIDSPDRLINVTINENLTYALLDSGSDKTFITSKLLRQWKFSYDTQSTSKVSLADNSTLEVKGIFHGSLLLAREKLKVQFLVVDDLVAPVIIGMDVLTCHSSITINFKGNKESLKFCLATKSMKCSTYALIPGIDINKIKPVAATSRRIPKNISVITDEINRLLKKYIIQVSRSPWRAQCFVVSTGNKNRLVIDYSNAINLHTPLDSYPTPRIDDLILKIAVHKIFSTIDLKSAYHQVRIRPEDYKLTAFEANGKLYEFKRLPFGCTNAVPIFQRVMDEFIQDNKLENTYAYLDDIIIGGKDAQEHDKNLSRFLHAAKIANIEINEEKSNFKKTHIEFLGHIIENGTIKPDPKRYEALINMPEPRSLKELNRMIGLFAYYAKWIHNCTALTLPLTQARDNFPTKGLTPHAKEAIKILKNKLVEACLASPNLKVSLTIETDASDSALGGTLLQLGRPVAFFSRTLTNAERKHAIVEKEAAAIVECCRRWRHLINSVPYINIITDQRSISLIFNKQNATKIKNEKLTRWRLELADINYTISYRPGNQNIVADALSRCCSIVNNTKAFYSIHSQLCHPGVTRMIHYCKTGNLPYSTAEIKQLTNQCTTCNELKPRFYKPPTGRLIQATRPWERLSMDFVGALQSTTTNKYILVVVDEYSRYPFAFPCQDISAETVIRYLLSLFSLFGAPSSIHTDRGTQFESLKIKVFLEKNGVIKTRTTPYHPQGNGQCERINGTILKAVSLALKTLNLGKEKWEIVLQMALPSIRGLLCTATNETPHQRMMNFQRSSIIGTVLPNFSTEQDSTILYRRQVRMKGDPLVDRVQLLETISPHYARIKFQNGKIDTVSTKDLAPLEDLNPPTESVQQQSGDLNIEQMINNTSNSINRNQEELNETNEVTSSQLVENSIIDSIPCNQSPTTAVPSQPMQKVTTPENLTNIPSRTGRVTKRPKCLDDYFLS</sequence>
<dbReference type="Gene3D" id="3.30.420.10">
    <property type="entry name" value="Ribonuclease H-like superfamily/Ribonuclease H"/>
    <property type="match status" value="1"/>
</dbReference>
<dbReference type="Gene3D" id="3.10.10.10">
    <property type="entry name" value="HIV Type 1 Reverse Transcriptase, subunit A, domain 1"/>
    <property type="match status" value="1"/>
</dbReference>
<dbReference type="InterPro" id="IPR050951">
    <property type="entry name" value="Retrovirus_Pol_polyprotein"/>
</dbReference>
<dbReference type="Pfam" id="PF00665">
    <property type="entry name" value="rve"/>
    <property type="match status" value="1"/>
</dbReference>
<dbReference type="InterPro" id="IPR021109">
    <property type="entry name" value="Peptidase_aspartic_dom_sf"/>
</dbReference>
<gene>
    <name evidence="11" type="primary">LOC136082968</name>
</gene>
<dbReference type="PANTHER" id="PTHR37984">
    <property type="entry name" value="PROTEIN CBG26694"/>
    <property type="match status" value="1"/>
</dbReference>
<evidence type="ECO:0000256" key="6">
    <source>
        <dbReference type="ARBA" id="ARBA00022801"/>
    </source>
</evidence>
<evidence type="ECO:0000313" key="11">
    <source>
        <dbReference type="RefSeq" id="XP_065658456.1"/>
    </source>
</evidence>
<dbReference type="SUPFAM" id="SSF56672">
    <property type="entry name" value="DNA/RNA polymerases"/>
    <property type="match status" value="1"/>
</dbReference>
<keyword evidence="5" id="KW-0255">Endonuclease</keyword>
<name>A0ABM4C9V7_HYDVU</name>
<accession>A0ABM4C9V7</accession>
<evidence type="ECO:0000259" key="8">
    <source>
        <dbReference type="PROSITE" id="PS50878"/>
    </source>
</evidence>
<reference evidence="11" key="1">
    <citation type="submission" date="2025-08" db="UniProtKB">
        <authorList>
            <consortium name="RefSeq"/>
        </authorList>
    </citation>
    <scope>IDENTIFICATION</scope>
</reference>